<protein>
    <recommendedName>
        <fullName evidence="3">Malonyl-CoA:ACP transacylase (MAT) domain-containing protein</fullName>
    </recommendedName>
</protein>
<dbReference type="Gene3D" id="3.40.366.10">
    <property type="entry name" value="Malonyl-Coenzyme A Acyl Carrier Protein, domain 2"/>
    <property type="match status" value="1"/>
</dbReference>
<feature type="domain" description="Malonyl-CoA:ACP transacylase (MAT)" evidence="3">
    <location>
        <begin position="2"/>
        <end position="201"/>
    </location>
</feature>
<keyword evidence="2" id="KW-0597">Phosphoprotein</keyword>
<evidence type="ECO:0000256" key="1">
    <source>
        <dbReference type="ARBA" id="ARBA00022450"/>
    </source>
</evidence>
<sequence>MLSDRSVMPSAILGYCFGEYSASIVAGILTLEIAVDILVHRARSLRNVTGAMLNAFCDSSSIRRVLSCMLSPPSIAIYAGPKHIVLSGNSTQIDNARHMLEVESIKTLPVNTAEIDAAAMNFPPISYAVKNSVVPYISCLTGNVLQGKMREPVRFLQATELTRTAFPTSAFVDIGPNKILTKTVSYFGWSGTTVFTLDAHMFIVDGPAAGRALHHVNRTPDSKETTKGDALQTAVELLADMFGFTQTDPAVLLACNPWILYDFQKHLDHEPES</sequence>
<comment type="caution">
    <text evidence="4">The sequence shown here is derived from an EMBL/GenBank/DDBJ whole genome shotgun (WGS) entry which is preliminary data.</text>
</comment>
<dbReference type="EMBL" id="JARKIE010000043">
    <property type="protein sequence ID" value="KAJ7694083.1"/>
    <property type="molecule type" value="Genomic_DNA"/>
</dbReference>
<dbReference type="PANTHER" id="PTHR43775:SF37">
    <property type="entry name" value="SI:DKEY-61P9.11"/>
    <property type="match status" value="1"/>
</dbReference>
<dbReference type="InterPro" id="IPR014043">
    <property type="entry name" value="Acyl_transferase_dom"/>
</dbReference>
<dbReference type="SUPFAM" id="SSF52151">
    <property type="entry name" value="FabD/lysophospholipase-like"/>
    <property type="match status" value="1"/>
</dbReference>
<evidence type="ECO:0000313" key="4">
    <source>
        <dbReference type="EMBL" id="KAJ7694083.1"/>
    </source>
</evidence>
<dbReference type="InterPro" id="IPR001227">
    <property type="entry name" value="Ac_transferase_dom_sf"/>
</dbReference>
<dbReference type="InterPro" id="IPR016035">
    <property type="entry name" value="Acyl_Trfase/lysoPLipase"/>
</dbReference>
<keyword evidence="5" id="KW-1185">Reference proteome</keyword>
<accession>A0AAD7GL22</accession>
<dbReference type="InterPro" id="IPR050091">
    <property type="entry name" value="PKS_NRPS_Biosynth_Enz"/>
</dbReference>
<reference evidence="4" key="1">
    <citation type="submission" date="2023-03" db="EMBL/GenBank/DDBJ databases">
        <title>Massive genome expansion in bonnet fungi (Mycena s.s.) driven by repeated elements and novel gene families across ecological guilds.</title>
        <authorList>
            <consortium name="Lawrence Berkeley National Laboratory"/>
            <person name="Harder C.B."/>
            <person name="Miyauchi S."/>
            <person name="Viragh M."/>
            <person name="Kuo A."/>
            <person name="Thoen E."/>
            <person name="Andreopoulos B."/>
            <person name="Lu D."/>
            <person name="Skrede I."/>
            <person name="Drula E."/>
            <person name="Henrissat B."/>
            <person name="Morin E."/>
            <person name="Kohler A."/>
            <person name="Barry K."/>
            <person name="LaButti K."/>
            <person name="Morin E."/>
            <person name="Salamov A."/>
            <person name="Lipzen A."/>
            <person name="Mereny Z."/>
            <person name="Hegedus B."/>
            <person name="Baldrian P."/>
            <person name="Stursova M."/>
            <person name="Weitz H."/>
            <person name="Taylor A."/>
            <person name="Grigoriev I.V."/>
            <person name="Nagy L.G."/>
            <person name="Martin F."/>
            <person name="Kauserud H."/>
        </authorList>
    </citation>
    <scope>NUCLEOTIDE SEQUENCE</scope>
    <source>
        <strain evidence="4">CBHHK067</strain>
    </source>
</reference>
<dbReference type="SMART" id="SM00827">
    <property type="entry name" value="PKS_AT"/>
    <property type="match status" value="1"/>
</dbReference>
<gene>
    <name evidence="4" type="ORF">B0H17DRAFT_1199340</name>
</gene>
<evidence type="ECO:0000256" key="2">
    <source>
        <dbReference type="ARBA" id="ARBA00022553"/>
    </source>
</evidence>
<dbReference type="Proteomes" id="UP001221757">
    <property type="component" value="Unassembled WGS sequence"/>
</dbReference>
<evidence type="ECO:0000313" key="5">
    <source>
        <dbReference type="Proteomes" id="UP001221757"/>
    </source>
</evidence>
<evidence type="ECO:0000259" key="3">
    <source>
        <dbReference type="SMART" id="SM00827"/>
    </source>
</evidence>
<dbReference type="GO" id="GO:0004312">
    <property type="term" value="F:fatty acid synthase activity"/>
    <property type="evidence" value="ECO:0007669"/>
    <property type="project" value="TreeGrafter"/>
</dbReference>
<dbReference type="GO" id="GO:0005886">
    <property type="term" value="C:plasma membrane"/>
    <property type="evidence" value="ECO:0007669"/>
    <property type="project" value="TreeGrafter"/>
</dbReference>
<name>A0AAD7GL22_MYCRO</name>
<organism evidence="4 5">
    <name type="scientific">Mycena rosella</name>
    <name type="common">Pink bonnet</name>
    <name type="synonym">Agaricus rosellus</name>
    <dbReference type="NCBI Taxonomy" id="1033263"/>
    <lineage>
        <taxon>Eukaryota</taxon>
        <taxon>Fungi</taxon>
        <taxon>Dikarya</taxon>
        <taxon>Basidiomycota</taxon>
        <taxon>Agaricomycotina</taxon>
        <taxon>Agaricomycetes</taxon>
        <taxon>Agaricomycetidae</taxon>
        <taxon>Agaricales</taxon>
        <taxon>Marasmiineae</taxon>
        <taxon>Mycenaceae</taxon>
        <taxon>Mycena</taxon>
    </lineage>
</organism>
<keyword evidence="1" id="KW-0596">Phosphopantetheine</keyword>
<dbReference type="GO" id="GO:0005737">
    <property type="term" value="C:cytoplasm"/>
    <property type="evidence" value="ECO:0007669"/>
    <property type="project" value="TreeGrafter"/>
</dbReference>
<proteinExistence type="predicted"/>
<dbReference type="AlphaFoldDB" id="A0AAD7GL22"/>
<dbReference type="PANTHER" id="PTHR43775">
    <property type="entry name" value="FATTY ACID SYNTHASE"/>
    <property type="match status" value="1"/>
</dbReference>
<dbReference type="GO" id="GO:0006633">
    <property type="term" value="P:fatty acid biosynthetic process"/>
    <property type="evidence" value="ECO:0007669"/>
    <property type="project" value="TreeGrafter"/>
</dbReference>